<accession>A0A699KI43</accession>
<name>A0A699KI43_TANCI</name>
<protein>
    <submittedName>
        <fullName evidence="1">Uncharacterized protein</fullName>
    </submittedName>
</protein>
<gene>
    <name evidence="1" type="ORF">Tci_661420</name>
</gene>
<dbReference type="AlphaFoldDB" id="A0A699KI43"/>
<evidence type="ECO:0000313" key="1">
    <source>
        <dbReference type="EMBL" id="GFA89448.1"/>
    </source>
</evidence>
<proteinExistence type="predicted"/>
<comment type="caution">
    <text evidence="1">The sequence shown here is derived from an EMBL/GenBank/DDBJ whole genome shotgun (WGS) entry which is preliminary data.</text>
</comment>
<organism evidence="1">
    <name type="scientific">Tanacetum cinerariifolium</name>
    <name type="common">Dalmatian daisy</name>
    <name type="synonym">Chrysanthemum cinerariifolium</name>
    <dbReference type="NCBI Taxonomy" id="118510"/>
    <lineage>
        <taxon>Eukaryota</taxon>
        <taxon>Viridiplantae</taxon>
        <taxon>Streptophyta</taxon>
        <taxon>Embryophyta</taxon>
        <taxon>Tracheophyta</taxon>
        <taxon>Spermatophyta</taxon>
        <taxon>Magnoliopsida</taxon>
        <taxon>eudicotyledons</taxon>
        <taxon>Gunneridae</taxon>
        <taxon>Pentapetalae</taxon>
        <taxon>asterids</taxon>
        <taxon>campanulids</taxon>
        <taxon>Asterales</taxon>
        <taxon>Asteraceae</taxon>
        <taxon>Asteroideae</taxon>
        <taxon>Anthemideae</taxon>
        <taxon>Anthemidinae</taxon>
        <taxon>Tanacetum</taxon>
    </lineage>
</organism>
<dbReference type="EMBL" id="BKCJ010509175">
    <property type="protein sequence ID" value="GFA89448.1"/>
    <property type="molecule type" value="Genomic_DNA"/>
</dbReference>
<sequence length="85" mass="9499">MFFGEILWTCDVKVLRIPVGYETDVSASSWGLAMALRSLPLPVGLMCWSADTVFWTYLPDSLSGVFRYPSGYLRRHVPPVSCGQP</sequence>
<reference evidence="1" key="1">
    <citation type="journal article" date="2019" name="Sci. Rep.">
        <title>Draft genome of Tanacetum cinerariifolium, the natural source of mosquito coil.</title>
        <authorList>
            <person name="Yamashiro T."/>
            <person name="Shiraishi A."/>
            <person name="Satake H."/>
            <person name="Nakayama K."/>
        </authorList>
    </citation>
    <scope>NUCLEOTIDE SEQUENCE</scope>
</reference>